<sequence>MKVNYQFQAVKILGQDSILIYSAMKTSRDHRAVLNVSTRGRPAHSTWRAWVPCYARCKSKPRKIFTRRPDNAWQQSNSGRTSCVRRKLNWWEARGASRRPTRPRCKHLHRELARTLPSDP</sequence>
<evidence type="ECO:0000313" key="1">
    <source>
        <dbReference type="EMBL" id="CAG6722411.1"/>
    </source>
</evidence>
<organism evidence="1">
    <name type="scientific">Cacopsylla melanoneura</name>
    <dbReference type="NCBI Taxonomy" id="428564"/>
    <lineage>
        <taxon>Eukaryota</taxon>
        <taxon>Metazoa</taxon>
        <taxon>Ecdysozoa</taxon>
        <taxon>Arthropoda</taxon>
        <taxon>Hexapoda</taxon>
        <taxon>Insecta</taxon>
        <taxon>Pterygota</taxon>
        <taxon>Neoptera</taxon>
        <taxon>Paraneoptera</taxon>
        <taxon>Hemiptera</taxon>
        <taxon>Sternorrhyncha</taxon>
        <taxon>Psylloidea</taxon>
        <taxon>Psyllidae</taxon>
        <taxon>Psyllinae</taxon>
        <taxon>Cacopsylla</taxon>
    </lineage>
</organism>
<name>A0A8D8VJA7_9HEMI</name>
<proteinExistence type="predicted"/>
<protein>
    <submittedName>
        <fullName evidence="1">Uncharacterized protein</fullName>
    </submittedName>
</protein>
<reference evidence="1" key="1">
    <citation type="submission" date="2021-05" db="EMBL/GenBank/DDBJ databases">
        <authorList>
            <person name="Alioto T."/>
            <person name="Alioto T."/>
            <person name="Gomez Garrido J."/>
        </authorList>
    </citation>
    <scope>NUCLEOTIDE SEQUENCE</scope>
</reference>
<accession>A0A8D8VJA7</accession>
<dbReference type="EMBL" id="HBUF01363769">
    <property type="protein sequence ID" value="CAG6722411.1"/>
    <property type="molecule type" value="Transcribed_RNA"/>
</dbReference>
<dbReference type="AlphaFoldDB" id="A0A8D8VJA7"/>